<gene>
    <name evidence="6" type="ORF">ITI46_25400</name>
</gene>
<evidence type="ECO:0000313" key="6">
    <source>
        <dbReference type="EMBL" id="MBO8194964.1"/>
    </source>
</evidence>
<feature type="transmembrane region" description="Helical" evidence="5">
    <location>
        <begin position="172"/>
        <end position="193"/>
    </location>
</feature>
<feature type="transmembrane region" description="Helical" evidence="5">
    <location>
        <begin position="363"/>
        <end position="383"/>
    </location>
</feature>
<feature type="transmembrane region" description="Helical" evidence="5">
    <location>
        <begin position="115"/>
        <end position="134"/>
    </location>
</feature>
<evidence type="ECO:0000256" key="3">
    <source>
        <dbReference type="ARBA" id="ARBA00022989"/>
    </source>
</evidence>
<comment type="subcellular location">
    <subcellularLocation>
        <location evidence="1">Membrane</location>
        <topology evidence="1">Multi-pass membrane protein</topology>
    </subcellularLocation>
</comment>
<evidence type="ECO:0000256" key="4">
    <source>
        <dbReference type="ARBA" id="ARBA00023136"/>
    </source>
</evidence>
<feature type="transmembrane region" description="Helical" evidence="5">
    <location>
        <begin position="389"/>
        <end position="413"/>
    </location>
</feature>
<feature type="transmembrane region" description="Helical" evidence="5">
    <location>
        <begin position="140"/>
        <end position="160"/>
    </location>
</feature>
<feature type="transmembrane region" description="Helical" evidence="5">
    <location>
        <begin position="316"/>
        <end position="342"/>
    </location>
</feature>
<evidence type="ECO:0000256" key="1">
    <source>
        <dbReference type="ARBA" id="ARBA00004141"/>
    </source>
</evidence>
<dbReference type="Gene3D" id="1.20.1740.10">
    <property type="entry name" value="Amino acid/polyamine transporter I"/>
    <property type="match status" value="1"/>
</dbReference>
<evidence type="ECO:0000256" key="2">
    <source>
        <dbReference type="ARBA" id="ARBA00022692"/>
    </source>
</evidence>
<dbReference type="PANTHER" id="PTHR47704">
    <property type="entry name" value="POTASSIUM TRANSPORTER KIMA"/>
    <property type="match status" value="1"/>
</dbReference>
<dbReference type="Pfam" id="PF13520">
    <property type="entry name" value="AA_permease_2"/>
    <property type="match status" value="1"/>
</dbReference>
<sequence>MTWLPKTVLLGRPLRTEQLRETLLPKRLALPVFCSDPLSSVAYATEETLLILALGGTAFLDLAWYIGLVIVLLLTVVIASYRQTCHAYPHGGGAYAVSADNLGPTAALTAASALLVDYVLTVAVSVVAGVAAITSAAPALSGHAVGMSVGFVVLLALVNLRGVRETGRAFAIPTYGFVLGIYAMFAFAVVRMATGTTIRAESADLPVHATGSFAGLALVFLVMRAFASGCTALTGVEAISNGVPAFARPKSHNAATTLAVMGLISVSMFVGITILALVYQVHVASDPTALGLPADASPPTAVAQIARASFGDVHLLFYYVQAATAGILILAANTAFSGFPTLASILAQDRYLPRQLHHRGDRLVFSNGIVLLSLAAVGLIVAFDASVTALIQLYIIGVFVSFTLSQAGMVKHWNKLLPQTTDRAERVRMHRSRLINATGATFTGIVLVIVLITKFTHGAWIVTLAMPLLFLTMKGVRSHYDTVAAELAVAPDARPERPSRNHAIVLVSKIDAPTMRAIGYAQSIRPDSVVALTVAEEPEETAALRDAWDRHEMGVPLVELESPYREISRPALSYIRGLRKESPRDVITVFIPEYVPERWWGQLLHNQSALRLKARLLFTPGVMVTSVPYVPHPHRHAHEHHPGA</sequence>
<comment type="caution">
    <text evidence="6">The sequence shown here is derived from an EMBL/GenBank/DDBJ whole genome shotgun (WGS) entry which is preliminary data.</text>
</comment>
<accession>A0ABS3XI44</accession>
<keyword evidence="2 5" id="KW-0812">Transmembrane</keyword>
<keyword evidence="3 5" id="KW-1133">Transmembrane helix</keyword>
<evidence type="ECO:0000313" key="7">
    <source>
        <dbReference type="Proteomes" id="UP001519064"/>
    </source>
</evidence>
<proteinExistence type="predicted"/>
<dbReference type="RefSeq" id="WP_209242129.1">
    <property type="nucleotide sequence ID" value="NZ_JADKMA010000157.1"/>
</dbReference>
<organism evidence="6 7">
    <name type="scientific">Streptomyces oryzae</name>
    <dbReference type="NCBI Taxonomy" id="1434886"/>
    <lineage>
        <taxon>Bacteria</taxon>
        <taxon>Bacillati</taxon>
        <taxon>Actinomycetota</taxon>
        <taxon>Actinomycetes</taxon>
        <taxon>Kitasatosporales</taxon>
        <taxon>Streptomycetaceae</taxon>
        <taxon>Streptomyces</taxon>
    </lineage>
</organism>
<dbReference type="PANTHER" id="PTHR47704:SF1">
    <property type="entry name" value="POTASSIUM TRANSPORTER KIMA"/>
    <property type="match status" value="1"/>
</dbReference>
<dbReference type="EMBL" id="JADKMA010000157">
    <property type="protein sequence ID" value="MBO8194964.1"/>
    <property type="molecule type" value="Genomic_DNA"/>
</dbReference>
<protein>
    <submittedName>
        <fullName evidence="6">APC family permease</fullName>
    </submittedName>
</protein>
<keyword evidence="7" id="KW-1185">Reference proteome</keyword>
<dbReference type="InterPro" id="IPR053153">
    <property type="entry name" value="APC_K+_Transporter"/>
</dbReference>
<feature type="transmembrane region" description="Helical" evidence="5">
    <location>
        <begin position="257"/>
        <end position="279"/>
    </location>
</feature>
<keyword evidence="4 5" id="KW-0472">Membrane</keyword>
<dbReference type="InterPro" id="IPR002293">
    <property type="entry name" value="AA/rel_permease1"/>
</dbReference>
<dbReference type="Proteomes" id="UP001519064">
    <property type="component" value="Unassembled WGS sequence"/>
</dbReference>
<name>A0ABS3XI44_9ACTN</name>
<feature type="transmembrane region" description="Helical" evidence="5">
    <location>
        <begin position="213"/>
        <end position="236"/>
    </location>
</feature>
<feature type="transmembrane region" description="Helical" evidence="5">
    <location>
        <begin position="62"/>
        <end position="81"/>
    </location>
</feature>
<reference evidence="6 7" key="1">
    <citation type="submission" date="2020-11" db="EMBL/GenBank/DDBJ databases">
        <title>Streptomyces spirodelae sp. nov., isolated from duckweed.</title>
        <authorList>
            <person name="Saimee Y."/>
            <person name="Duangmal K."/>
        </authorList>
    </citation>
    <scope>NUCLEOTIDE SEQUENCE [LARGE SCALE GENOMIC DNA]</scope>
    <source>
        <strain evidence="6 7">S16-07</strain>
    </source>
</reference>
<feature type="transmembrane region" description="Helical" evidence="5">
    <location>
        <begin position="434"/>
        <end position="452"/>
    </location>
</feature>
<evidence type="ECO:0000256" key="5">
    <source>
        <dbReference type="SAM" id="Phobius"/>
    </source>
</evidence>